<name>A0A7S1SWS3_9CHLO</name>
<dbReference type="InterPro" id="IPR017937">
    <property type="entry name" value="Thioredoxin_CS"/>
</dbReference>
<evidence type="ECO:0000313" key="4">
    <source>
        <dbReference type="EMBL" id="CAD9210463.1"/>
    </source>
</evidence>
<dbReference type="Gene3D" id="3.40.30.10">
    <property type="entry name" value="Glutaredoxin"/>
    <property type="match status" value="1"/>
</dbReference>
<dbReference type="CDD" id="cd02947">
    <property type="entry name" value="TRX_family"/>
    <property type="match status" value="1"/>
</dbReference>
<dbReference type="GO" id="GO:0045454">
    <property type="term" value="P:cell redox homeostasis"/>
    <property type="evidence" value="ECO:0007669"/>
    <property type="project" value="TreeGrafter"/>
</dbReference>
<sequence>MATTVLSSACARPSGGLTKSLQRGSDRSSWATSLRVPFGAPPLRRKPAVLNMRSRTSAALVSWFQNPFGDSKETAGDAETDSVERLTAERWPDFVSSAGDNLCVVDYYTKWCGPCKIVLTELSKMALKHNHVRFGKYDCEELGNEDLASELNVHELPTVIMYRGGAELKRFTGVARLGEVMGMVELWDEKAQNGSLPPC</sequence>
<dbReference type="AlphaFoldDB" id="A0A7S1SWS3"/>
<comment type="similarity">
    <text evidence="1">Belongs to the thioredoxin family.</text>
</comment>
<evidence type="ECO:0000256" key="1">
    <source>
        <dbReference type="ARBA" id="ARBA00008987"/>
    </source>
</evidence>
<gene>
    <name evidence="4" type="ORF">TCHU04912_LOCUS12702</name>
</gene>
<accession>A0A7S1SWS3</accession>
<dbReference type="InterPro" id="IPR036249">
    <property type="entry name" value="Thioredoxin-like_sf"/>
</dbReference>
<proteinExistence type="inferred from homology"/>
<dbReference type="InterPro" id="IPR013766">
    <property type="entry name" value="Thioredoxin_domain"/>
</dbReference>
<dbReference type="EMBL" id="HBGG01024418">
    <property type="protein sequence ID" value="CAD9210463.1"/>
    <property type="molecule type" value="Transcribed_RNA"/>
</dbReference>
<reference evidence="4" key="1">
    <citation type="submission" date="2021-01" db="EMBL/GenBank/DDBJ databases">
        <authorList>
            <person name="Corre E."/>
            <person name="Pelletier E."/>
            <person name="Niang G."/>
            <person name="Scheremetjew M."/>
            <person name="Finn R."/>
            <person name="Kale V."/>
            <person name="Holt S."/>
            <person name="Cochrane G."/>
            <person name="Meng A."/>
            <person name="Brown T."/>
            <person name="Cohen L."/>
        </authorList>
    </citation>
    <scope>NUCLEOTIDE SEQUENCE</scope>
    <source>
        <strain evidence="4">PLY429</strain>
    </source>
</reference>
<dbReference type="SUPFAM" id="SSF52833">
    <property type="entry name" value="Thioredoxin-like"/>
    <property type="match status" value="1"/>
</dbReference>
<evidence type="ECO:0000259" key="3">
    <source>
        <dbReference type="Pfam" id="PF00085"/>
    </source>
</evidence>
<dbReference type="PANTHER" id="PTHR43601">
    <property type="entry name" value="THIOREDOXIN, MITOCHONDRIAL"/>
    <property type="match status" value="1"/>
</dbReference>
<dbReference type="PROSITE" id="PS00194">
    <property type="entry name" value="THIOREDOXIN_1"/>
    <property type="match status" value="1"/>
</dbReference>
<organism evidence="4">
    <name type="scientific">Tetraselmis chuii</name>
    <dbReference type="NCBI Taxonomy" id="63592"/>
    <lineage>
        <taxon>Eukaryota</taxon>
        <taxon>Viridiplantae</taxon>
        <taxon>Chlorophyta</taxon>
        <taxon>core chlorophytes</taxon>
        <taxon>Chlorodendrophyceae</taxon>
        <taxon>Chlorodendrales</taxon>
        <taxon>Chlorodendraceae</taxon>
        <taxon>Tetraselmis</taxon>
    </lineage>
</organism>
<dbReference type="PANTHER" id="PTHR43601:SF3">
    <property type="entry name" value="THIOREDOXIN, MITOCHONDRIAL"/>
    <property type="match status" value="1"/>
</dbReference>
<feature type="domain" description="Thioredoxin" evidence="3">
    <location>
        <begin position="83"/>
        <end position="177"/>
    </location>
</feature>
<feature type="region of interest" description="Disordered" evidence="2">
    <location>
        <begin position="1"/>
        <end position="24"/>
    </location>
</feature>
<protein>
    <recommendedName>
        <fullName evidence="3">Thioredoxin domain-containing protein</fullName>
    </recommendedName>
</protein>
<dbReference type="Pfam" id="PF00085">
    <property type="entry name" value="Thioredoxin"/>
    <property type="match status" value="1"/>
</dbReference>
<evidence type="ECO:0000256" key="2">
    <source>
        <dbReference type="SAM" id="MobiDB-lite"/>
    </source>
</evidence>